<dbReference type="PANTHER" id="PTHR43352:SF1">
    <property type="entry name" value="ANTHRANILATE--COA LIGASE"/>
    <property type="match status" value="1"/>
</dbReference>
<dbReference type="InterPro" id="IPR042099">
    <property type="entry name" value="ANL_N_sf"/>
</dbReference>
<evidence type="ECO:0000313" key="5">
    <source>
        <dbReference type="Proteomes" id="UP000192634"/>
    </source>
</evidence>
<dbReference type="GO" id="GO:0016878">
    <property type="term" value="F:acid-thiol ligase activity"/>
    <property type="evidence" value="ECO:0007669"/>
    <property type="project" value="TreeGrafter"/>
</dbReference>
<dbReference type="Gene3D" id="3.40.50.12780">
    <property type="entry name" value="N-terminal domain of ligase-like"/>
    <property type="match status" value="1"/>
</dbReference>
<organism evidence="4 5">
    <name type="scientific">Janibacter indicus</name>
    <dbReference type="NCBI Taxonomy" id="857417"/>
    <lineage>
        <taxon>Bacteria</taxon>
        <taxon>Bacillati</taxon>
        <taxon>Actinomycetota</taxon>
        <taxon>Actinomycetes</taxon>
        <taxon>Micrococcales</taxon>
        <taxon>Intrasporangiaceae</taxon>
        <taxon>Janibacter</taxon>
    </lineage>
</organism>
<dbReference type="PROSITE" id="PS00455">
    <property type="entry name" value="AMP_BINDING"/>
    <property type="match status" value="1"/>
</dbReference>
<name>A0A1W1YKL6_9MICO</name>
<dbReference type="InterPro" id="IPR045851">
    <property type="entry name" value="AMP-bd_C_sf"/>
</dbReference>
<dbReference type="SUPFAM" id="SSF56801">
    <property type="entry name" value="Acetyl-CoA synthetase-like"/>
    <property type="match status" value="1"/>
</dbReference>
<dbReference type="InterPro" id="IPR020845">
    <property type="entry name" value="AMP-binding_CS"/>
</dbReference>
<sequence length="518" mass="55218">MTGGDRWPVRPEPGEAVPTPFGMSAYCVGDPAAHAPDRDALVVVHGPGDDSRWTFAEVDDVVRAVAAGLLGLGLQSGDRVLLRMGNRADFPFVFFGAIAAGLVAVPTSAQLTADEAAGLLDDSGARAVALDHDLDLAVPQGVSVVTTEDVDRWVAGVERAEHDLGDPDRPAFITYTSGTTGRPKGVVHAHRSAWGRRPMYRGWYGLGEGDVMLHAGALNWTYTLGVGLTDPWANAATAIVYDGPRDGLVWPRIVHSHKATHLAAVPGVYRHLLRHGDPGEWDLSSLRTALVAGEALPTALLEEWSAATGVPLHESLGMSEISTFVSTGPDVPVRPGSPGRAQPGRRIAVLDPDELDAPRELPAGEVGRLAVHRSDPGLMLGYWQRPEETAEVLRGEWFVTGDLAELDADGYLTYHGRADDVMNAMGYRVSPVEVEDALAGVAGVADVAVTALDVGDGVSIVCAWVVPTPDATDPEALRDRVIEQAGQRLAAYKRPREVRLVDALPRTANGKVVRRDLR</sequence>
<dbReference type="Pfam" id="PF00501">
    <property type="entry name" value="AMP-binding"/>
    <property type="match status" value="1"/>
</dbReference>
<evidence type="ECO:0000259" key="2">
    <source>
        <dbReference type="Pfam" id="PF00501"/>
    </source>
</evidence>
<keyword evidence="1 4" id="KW-0436">Ligase</keyword>
<accession>A0A1W1YKL6</accession>
<feature type="domain" description="AMP-dependent synthetase/ligase" evidence="2">
    <location>
        <begin position="32"/>
        <end position="383"/>
    </location>
</feature>
<dbReference type="EMBL" id="FWXN01000002">
    <property type="protein sequence ID" value="SMC36694.1"/>
    <property type="molecule type" value="Genomic_DNA"/>
</dbReference>
<feature type="domain" description="AMP-binding enzyme C-terminal" evidence="3">
    <location>
        <begin position="433"/>
        <end position="511"/>
    </location>
</feature>
<dbReference type="GO" id="GO:0044550">
    <property type="term" value="P:secondary metabolite biosynthetic process"/>
    <property type="evidence" value="ECO:0007669"/>
    <property type="project" value="TreeGrafter"/>
</dbReference>
<evidence type="ECO:0000313" key="4">
    <source>
        <dbReference type="EMBL" id="SMC36694.1"/>
    </source>
</evidence>
<dbReference type="InterPro" id="IPR000873">
    <property type="entry name" value="AMP-dep_synth/lig_dom"/>
</dbReference>
<dbReference type="AlphaFoldDB" id="A0A1W1YKL6"/>
<dbReference type="Proteomes" id="UP000192634">
    <property type="component" value="Unassembled WGS sequence"/>
</dbReference>
<dbReference type="Pfam" id="PF13193">
    <property type="entry name" value="AMP-binding_C"/>
    <property type="match status" value="1"/>
</dbReference>
<dbReference type="Gene3D" id="3.30.300.30">
    <property type="match status" value="1"/>
</dbReference>
<gene>
    <name evidence="4" type="ORF">SAMN06296429_102130</name>
</gene>
<evidence type="ECO:0000256" key="1">
    <source>
        <dbReference type="ARBA" id="ARBA00022598"/>
    </source>
</evidence>
<evidence type="ECO:0000259" key="3">
    <source>
        <dbReference type="Pfam" id="PF13193"/>
    </source>
</evidence>
<protein>
    <submittedName>
        <fullName evidence="4">Acyl-coenzyme A synthetase/AMP-(Fatty) acid ligase</fullName>
    </submittedName>
</protein>
<proteinExistence type="predicted"/>
<dbReference type="InterPro" id="IPR025110">
    <property type="entry name" value="AMP-bd_C"/>
</dbReference>
<dbReference type="PANTHER" id="PTHR43352">
    <property type="entry name" value="ACETYL-COA SYNTHETASE"/>
    <property type="match status" value="1"/>
</dbReference>
<reference evidence="4 5" key="1">
    <citation type="submission" date="2017-04" db="EMBL/GenBank/DDBJ databases">
        <authorList>
            <person name="Afonso C.L."/>
            <person name="Miller P.J."/>
            <person name="Scott M.A."/>
            <person name="Spackman E."/>
            <person name="Goraichik I."/>
            <person name="Dimitrov K.M."/>
            <person name="Suarez D.L."/>
            <person name="Swayne D.E."/>
        </authorList>
    </citation>
    <scope>NUCLEOTIDE SEQUENCE [LARGE SCALE GENOMIC DNA]</scope>
    <source>
        <strain evidence="4 5">CGMCC 1.12511</strain>
    </source>
</reference>